<accession>A0ABC9NIC5</accession>
<name>A0ABC9NIC5_ESCAT</name>
<comment type="caution">
    <text evidence="1">The sequence shown here is derived from an EMBL/GenBank/DDBJ whole genome shotgun (WGS) entry which is preliminary data.</text>
</comment>
<reference evidence="1 2" key="1">
    <citation type="submission" date="2008-02" db="EMBL/GenBank/DDBJ databases">
        <title>Annotation of Escherichia albertii TW07627.</title>
        <authorList>
            <person name="Sutton G."/>
            <person name="Whittam T.S."/>
            <person name="Sebastian Y."/>
        </authorList>
    </citation>
    <scope>NUCLEOTIDE SEQUENCE [LARGE SCALE GENOMIC DNA]</scope>
    <source>
        <strain evidence="1 2">TW07627</strain>
    </source>
</reference>
<evidence type="ECO:0000313" key="2">
    <source>
        <dbReference type="Proteomes" id="UP000003042"/>
    </source>
</evidence>
<gene>
    <name evidence="1" type="ORF">ESCAB7627_1944</name>
</gene>
<organism evidence="1 2">
    <name type="scientific">Escherichia albertii (strain TW07627)</name>
    <dbReference type="NCBI Taxonomy" id="502347"/>
    <lineage>
        <taxon>Bacteria</taxon>
        <taxon>Pseudomonadati</taxon>
        <taxon>Pseudomonadota</taxon>
        <taxon>Gammaproteobacteria</taxon>
        <taxon>Enterobacterales</taxon>
        <taxon>Enterobacteriaceae</taxon>
        <taxon>Escherichia</taxon>
    </lineage>
</organism>
<dbReference type="AlphaFoldDB" id="A0ABC9NIC5"/>
<proteinExistence type="predicted"/>
<dbReference type="Proteomes" id="UP000003042">
    <property type="component" value="Unassembled WGS sequence"/>
</dbReference>
<dbReference type="EMBL" id="ABKX01000018">
    <property type="protein sequence ID" value="EDS90001.1"/>
    <property type="molecule type" value="Genomic_DNA"/>
</dbReference>
<sequence length="47" mass="5357">MGHSQQVNGIVLTRHHCALPMAKTAKKLTVEKTIQQLIPQERKNYES</sequence>
<evidence type="ECO:0000313" key="1">
    <source>
        <dbReference type="EMBL" id="EDS90001.1"/>
    </source>
</evidence>
<protein>
    <submittedName>
        <fullName evidence="1">Uncharacterized protein</fullName>
    </submittedName>
</protein>